<organism evidence="1 2">
    <name type="scientific">Rattus norvegicus</name>
    <name type="common">Rat</name>
    <dbReference type="NCBI Taxonomy" id="10116"/>
    <lineage>
        <taxon>Eukaryota</taxon>
        <taxon>Metazoa</taxon>
        <taxon>Chordata</taxon>
        <taxon>Craniata</taxon>
        <taxon>Vertebrata</taxon>
        <taxon>Euteleostomi</taxon>
        <taxon>Mammalia</taxon>
        <taxon>Eutheria</taxon>
        <taxon>Euarchontoglires</taxon>
        <taxon>Glires</taxon>
        <taxon>Rodentia</taxon>
        <taxon>Myomorpha</taxon>
        <taxon>Muroidea</taxon>
        <taxon>Muridae</taxon>
        <taxon>Murinae</taxon>
        <taxon>Rattus</taxon>
    </lineage>
</organism>
<protein>
    <submittedName>
        <fullName evidence="1">RCG32554</fullName>
    </submittedName>
</protein>
<gene>
    <name evidence="1" type="ORF">rCG_32554</name>
</gene>
<reference evidence="1 2" key="1">
    <citation type="submission" date="2005-07" db="EMBL/GenBank/DDBJ databases">
        <authorList>
            <person name="Mural R.J."/>
            <person name="Li P.W."/>
            <person name="Adams M.D."/>
            <person name="Amanatides P.G."/>
            <person name="Baden-Tillson H."/>
            <person name="Barnstead M."/>
            <person name="Chin S.H."/>
            <person name="Dew I."/>
            <person name="Evans C.A."/>
            <person name="Ferriera S."/>
            <person name="Flanigan M."/>
            <person name="Fosler C."/>
            <person name="Glodek A."/>
            <person name="Gu Z."/>
            <person name="Holt R.A."/>
            <person name="Jennings D."/>
            <person name="Kraft C.L."/>
            <person name="Lu F."/>
            <person name="Nguyen T."/>
            <person name="Nusskern D.R."/>
            <person name="Pfannkoch C.M."/>
            <person name="Sitter C."/>
            <person name="Sutton G.G."/>
            <person name="Venter J.C."/>
            <person name="Wang Z."/>
            <person name="Woodage T."/>
            <person name="Zheng X.H."/>
            <person name="Zhong F."/>
        </authorList>
    </citation>
    <scope>NUCLEOTIDE SEQUENCE [LARGE SCALE GENOMIC DNA]</scope>
    <source>
        <strain>BN</strain>
        <strain evidence="2">Sprague-Dawley</strain>
    </source>
</reference>
<evidence type="ECO:0000313" key="1">
    <source>
        <dbReference type="EMBL" id="EDM06020.1"/>
    </source>
</evidence>
<name>A6HJ15_RAT</name>
<accession>A6HJ15</accession>
<dbReference type="Proteomes" id="UP000234681">
    <property type="component" value="Chromosome 10"/>
</dbReference>
<evidence type="ECO:0000313" key="2">
    <source>
        <dbReference type="Proteomes" id="UP000234681"/>
    </source>
</evidence>
<dbReference type="EMBL" id="CH473948">
    <property type="protein sequence ID" value="EDM06020.1"/>
    <property type="molecule type" value="Genomic_DNA"/>
</dbReference>
<sequence length="75" mass="8437">MDERKALPVPVELRNWGSPSRTHKMDSICSLHIFLGFLLLPTPGSFRKTAFWGGWGGGGTRLCRNIHLCCLVCFF</sequence>
<dbReference type="AlphaFoldDB" id="A6HJ15"/>
<proteinExistence type="predicted"/>